<dbReference type="InterPro" id="IPR050979">
    <property type="entry name" value="LD-transpeptidase"/>
</dbReference>
<keyword evidence="8" id="KW-0812">Transmembrane</keyword>
<feature type="compositionally biased region" description="Basic and acidic residues" evidence="7">
    <location>
        <begin position="1"/>
        <end position="11"/>
    </location>
</feature>
<dbReference type="GO" id="GO:0071555">
    <property type="term" value="P:cell wall organization"/>
    <property type="evidence" value="ECO:0007669"/>
    <property type="project" value="UniProtKB-UniRule"/>
</dbReference>
<dbReference type="InterPro" id="IPR038054">
    <property type="entry name" value="LD_TPept-like_central_sf"/>
</dbReference>
<keyword evidence="5 6" id="KW-0961">Cell wall biogenesis/degradation</keyword>
<dbReference type="Gene3D" id="2.40.440.10">
    <property type="entry name" value="L,D-transpeptidase catalytic domain-like"/>
    <property type="match status" value="1"/>
</dbReference>
<keyword evidence="2" id="KW-0808">Transferase</keyword>
<keyword evidence="4 6" id="KW-0573">Peptidoglycan synthesis</keyword>
<dbReference type="UniPathway" id="UPA00219"/>
<feature type="compositionally biased region" description="Basic and acidic residues" evidence="7">
    <location>
        <begin position="36"/>
        <end position="45"/>
    </location>
</feature>
<dbReference type="PROSITE" id="PS52029">
    <property type="entry name" value="LD_TPASE"/>
    <property type="match status" value="1"/>
</dbReference>
<dbReference type="GO" id="GO:0018104">
    <property type="term" value="P:peptidoglycan-protein cross-linking"/>
    <property type="evidence" value="ECO:0007669"/>
    <property type="project" value="TreeGrafter"/>
</dbReference>
<evidence type="ECO:0000256" key="6">
    <source>
        <dbReference type="PROSITE-ProRule" id="PRU01373"/>
    </source>
</evidence>
<comment type="pathway">
    <text evidence="1 6">Cell wall biogenesis; peptidoglycan biosynthesis.</text>
</comment>
<dbReference type="GO" id="GO:0005576">
    <property type="term" value="C:extracellular region"/>
    <property type="evidence" value="ECO:0007669"/>
    <property type="project" value="TreeGrafter"/>
</dbReference>
<feature type="region of interest" description="Disordered" evidence="7">
    <location>
        <begin position="1"/>
        <end position="185"/>
    </location>
</feature>
<evidence type="ECO:0000256" key="8">
    <source>
        <dbReference type="SAM" id="Phobius"/>
    </source>
</evidence>
<dbReference type="PANTHER" id="PTHR30582:SF33">
    <property type="entry name" value="EXPORTED PROTEIN"/>
    <property type="match status" value="1"/>
</dbReference>
<dbReference type="Proteomes" id="UP000184301">
    <property type="component" value="Unassembled WGS sequence"/>
</dbReference>
<evidence type="ECO:0000256" key="5">
    <source>
        <dbReference type="ARBA" id="ARBA00023316"/>
    </source>
</evidence>
<keyword evidence="8" id="KW-0472">Membrane</keyword>
<feature type="compositionally biased region" description="Acidic residues" evidence="7">
    <location>
        <begin position="171"/>
        <end position="185"/>
    </location>
</feature>
<dbReference type="SUPFAM" id="SSF143985">
    <property type="entry name" value="L,D-transpeptidase pre-catalytic domain-like"/>
    <property type="match status" value="1"/>
</dbReference>
<evidence type="ECO:0000313" key="11">
    <source>
        <dbReference type="Proteomes" id="UP000184301"/>
    </source>
</evidence>
<organism evidence="10 11">
    <name type="scientific">Hespellia stercorisuis DSM 15480</name>
    <dbReference type="NCBI Taxonomy" id="1121950"/>
    <lineage>
        <taxon>Bacteria</taxon>
        <taxon>Bacillati</taxon>
        <taxon>Bacillota</taxon>
        <taxon>Clostridia</taxon>
        <taxon>Lachnospirales</taxon>
        <taxon>Lachnospiraceae</taxon>
        <taxon>Hespellia</taxon>
    </lineage>
</organism>
<feature type="compositionally biased region" description="Basic and acidic residues" evidence="7">
    <location>
        <begin position="116"/>
        <end position="129"/>
    </location>
</feature>
<keyword evidence="8" id="KW-1133">Transmembrane helix</keyword>
<dbReference type="PANTHER" id="PTHR30582">
    <property type="entry name" value="L,D-TRANSPEPTIDASE"/>
    <property type="match status" value="1"/>
</dbReference>
<keyword evidence="3 6" id="KW-0133">Cell shape</keyword>
<evidence type="ECO:0000256" key="4">
    <source>
        <dbReference type="ARBA" id="ARBA00022984"/>
    </source>
</evidence>
<dbReference type="SUPFAM" id="SSF141523">
    <property type="entry name" value="L,D-transpeptidase catalytic domain-like"/>
    <property type="match status" value="1"/>
</dbReference>
<proteinExistence type="predicted"/>
<feature type="transmembrane region" description="Helical" evidence="8">
    <location>
        <begin position="199"/>
        <end position="223"/>
    </location>
</feature>
<evidence type="ECO:0000256" key="7">
    <source>
        <dbReference type="SAM" id="MobiDB-lite"/>
    </source>
</evidence>
<protein>
    <submittedName>
        <fullName evidence="10">Peptidoglycan transpeptidase, ErfK-YbiS-YhnG family</fullName>
    </submittedName>
</protein>
<dbReference type="Pfam" id="PF03734">
    <property type="entry name" value="YkuD"/>
    <property type="match status" value="1"/>
</dbReference>
<feature type="active site" description="Nucleophile" evidence="6">
    <location>
        <position position="628"/>
    </location>
</feature>
<dbReference type="RefSeq" id="WP_242945366.1">
    <property type="nucleotide sequence ID" value="NZ_FQZY01000016.1"/>
</dbReference>
<evidence type="ECO:0000313" key="10">
    <source>
        <dbReference type="EMBL" id="SHJ75719.1"/>
    </source>
</evidence>
<dbReference type="InterPro" id="IPR022029">
    <property type="entry name" value="YoaR-like_PG-bd"/>
</dbReference>
<evidence type="ECO:0000256" key="1">
    <source>
        <dbReference type="ARBA" id="ARBA00004752"/>
    </source>
</evidence>
<evidence type="ECO:0000259" key="9">
    <source>
        <dbReference type="PROSITE" id="PS52029"/>
    </source>
</evidence>
<accession>A0A1M6LX10</accession>
<name>A0A1M6LX10_9FIRM</name>
<reference evidence="10 11" key="1">
    <citation type="submission" date="2016-11" db="EMBL/GenBank/DDBJ databases">
        <authorList>
            <person name="Jaros S."/>
            <person name="Januszkiewicz K."/>
            <person name="Wedrychowicz H."/>
        </authorList>
    </citation>
    <scope>NUCLEOTIDE SEQUENCE [LARGE SCALE GENOMIC DNA]</scope>
    <source>
        <strain evidence="10 11">DSM 15480</strain>
    </source>
</reference>
<dbReference type="Pfam" id="PF12229">
    <property type="entry name" value="PG_binding_4"/>
    <property type="match status" value="2"/>
</dbReference>
<evidence type="ECO:0000256" key="3">
    <source>
        <dbReference type="ARBA" id="ARBA00022960"/>
    </source>
</evidence>
<dbReference type="GO" id="GO:0016740">
    <property type="term" value="F:transferase activity"/>
    <property type="evidence" value="ECO:0007669"/>
    <property type="project" value="UniProtKB-KW"/>
</dbReference>
<dbReference type="CDD" id="cd16913">
    <property type="entry name" value="YkuD_like"/>
    <property type="match status" value="1"/>
</dbReference>
<feature type="active site" description="Proton donor/acceptor" evidence="6">
    <location>
        <position position="607"/>
    </location>
</feature>
<feature type="domain" description="L,D-TPase catalytic" evidence="9">
    <location>
        <begin position="525"/>
        <end position="652"/>
    </location>
</feature>
<dbReference type="GO" id="GO:0071972">
    <property type="term" value="F:peptidoglycan L,D-transpeptidase activity"/>
    <property type="evidence" value="ECO:0007669"/>
    <property type="project" value="TreeGrafter"/>
</dbReference>
<dbReference type="InterPro" id="IPR038063">
    <property type="entry name" value="Transpep_catalytic_dom"/>
</dbReference>
<dbReference type="InterPro" id="IPR005490">
    <property type="entry name" value="LD_TPept_cat_dom"/>
</dbReference>
<keyword evidence="11" id="KW-1185">Reference proteome</keyword>
<evidence type="ECO:0000256" key="2">
    <source>
        <dbReference type="ARBA" id="ARBA00022679"/>
    </source>
</evidence>
<sequence>MSEFNKEENRTSQEGMESGSHGGSKPKSQPADGESGQEKQSAEGKPRKKNRSAAGQDQPKNRSNDGRPRKKRRPADEQSKPKAQSADEQPKAGKQQVREQSAAENKLVGESSGAENRSDKEQSKPEKQSAEGQYETEDQQEDNAIQKKRRKKKKNIEDQHIQAAEAVSDPESYDDADDLFGADDPEPDRKGFKIAMITLASIVGILAVAYIGISVFFMSHFYFNTKINGIDFSTKTVADVEKYVKEQVKDYQLVIDEKNNVKETISGEDIGLSYVENNDIKKALDAQVSFLWPKAFFSKNSAKVTIDVSYDKEKLSAALQQLKCISEVEQVDPVSAYPKFANGAFAVEPEVPGTKVDMDRFTEEANKYVSSFKTELNMEEDGCYVMPKYTSESPEVQAACDKMNSYCKASITYNMSPNTEVVDATLISAWVTCDENMNVTFNHDAVAGYMAELGQKYDTVKTTRNFTSISGAAASVSGGTYGWSIDEATETQNLIASIEAGEVATREPAYEQTAASHDAVDWGNTYIEVNLSSQHMWYVVDGVVNFEADIVSGLPTPEKATPTGVYQILEKESPSILKGEIQQNGEREYETEVTFWMRITWSGIGFHDATWQSWFGGDNFTVNGSHGCLNMSYNDAQTLYSMINIGLPVIVYN</sequence>
<dbReference type="EMBL" id="FQZY01000016">
    <property type="protein sequence ID" value="SHJ75719.1"/>
    <property type="molecule type" value="Genomic_DNA"/>
</dbReference>
<gene>
    <name evidence="10" type="ORF">SAMN02745243_01292</name>
</gene>
<dbReference type="STRING" id="1121950.SAMN02745243_01292"/>
<dbReference type="Gene3D" id="3.10.20.800">
    <property type="match status" value="1"/>
</dbReference>
<dbReference type="AlphaFoldDB" id="A0A1M6LX10"/>
<dbReference type="GO" id="GO:0008360">
    <property type="term" value="P:regulation of cell shape"/>
    <property type="evidence" value="ECO:0007669"/>
    <property type="project" value="UniProtKB-UniRule"/>
</dbReference>